<evidence type="ECO:0000313" key="2">
    <source>
        <dbReference type="Proteomes" id="UP001234297"/>
    </source>
</evidence>
<name>A0ACC2LIS7_PERAE</name>
<gene>
    <name evidence="1" type="ORF">MRB53_026364</name>
</gene>
<protein>
    <submittedName>
        <fullName evidence="1">Uncharacterized protein</fullName>
    </submittedName>
</protein>
<dbReference type="Proteomes" id="UP001234297">
    <property type="component" value="Chromosome 8"/>
</dbReference>
<sequence length="203" mass="22801">MQEHNLHLSRSKLNLSLKTQGEELNRNGEIYLLKHPKLKVRIVDGSSLAAAVVLKSIPQGTKQVLLQGSLSKVGYAITLALCQRGVQVWLVGDGLREEEQRNAPKGTKFIPFLQFPVKKIRKDCTYFNTPAMVIPKDLENMHACENWLPRRVMSAWRVAGIVHALEGWDAHECGDRILDVEKIWDAALQHGFNPLAYAAGENK</sequence>
<dbReference type="EMBL" id="CM056816">
    <property type="protein sequence ID" value="KAJ8633028.1"/>
    <property type="molecule type" value="Genomic_DNA"/>
</dbReference>
<accession>A0ACC2LIS7</accession>
<keyword evidence="2" id="KW-1185">Reference proteome</keyword>
<evidence type="ECO:0000313" key="1">
    <source>
        <dbReference type="EMBL" id="KAJ8633028.1"/>
    </source>
</evidence>
<comment type="caution">
    <text evidence="1">The sequence shown here is derived from an EMBL/GenBank/DDBJ whole genome shotgun (WGS) entry which is preliminary data.</text>
</comment>
<reference evidence="1 2" key="1">
    <citation type="journal article" date="2022" name="Hortic Res">
        <title>A haplotype resolved chromosomal level avocado genome allows analysis of novel avocado genes.</title>
        <authorList>
            <person name="Nath O."/>
            <person name="Fletcher S.J."/>
            <person name="Hayward A."/>
            <person name="Shaw L.M."/>
            <person name="Masouleh A.K."/>
            <person name="Furtado A."/>
            <person name="Henry R.J."/>
            <person name="Mitter N."/>
        </authorList>
    </citation>
    <scope>NUCLEOTIDE SEQUENCE [LARGE SCALE GENOMIC DNA]</scope>
    <source>
        <strain evidence="2">cv. Hass</strain>
    </source>
</reference>
<organism evidence="1 2">
    <name type="scientific">Persea americana</name>
    <name type="common">Avocado</name>
    <dbReference type="NCBI Taxonomy" id="3435"/>
    <lineage>
        <taxon>Eukaryota</taxon>
        <taxon>Viridiplantae</taxon>
        <taxon>Streptophyta</taxon>
        <taxon>Embryophyta</taxon>
        <taxon>Tracheophyta</taxon>
        <taxon>Spermatophyta</taxon>
        <taxon>Magnoliopsida</taxon>
        <taxon>Magnoliidae</taxon>
        <taxon>Laurales</taxon>
        <taxon>Lauraceae</taxon>
        <taxon>Persea</taxon>
    </lineage>
</organism>
<proteinExistence type="predicted"/>